<dbReference type="Pfam" id="PF14231">
    <property type="entry name" value="GXWXG"/>
    <property type="match status" value="1"/>
</dbReference>
<dbReference type="Proteomes" id="UP001597273">
    <property type="component" value="Unassembled WGS sequence"/>
</dbReference>
<feature type="domain" description="DUF4334" evidence="2">
    <location>
        <begin position="103"/>
        <end position="158"/>
    </location>
</feature>
<dbReference type="InterPro" id="IPR025951">
    <property type="entry name" value="GXWXG_dom"/>
</dbReference>
<organism evidence="3 4">
    <name type="scientific">Planococcus chinensis</name>
    <dbReference type="NCBI Taxonomy" id="272917"/>
    <lineage>
        <taxon>Bacteria</taxon>
        <taxon>Bacillati</taxon>
        <taxon>Bacillota</taxon>
        <taxon>Bacilli</taxon>
        <taxon>Bacillales</taxon>
        <taxon>Caryophanaceae</taxon>
        <taxon>Planococcus</taxon>
    </lineage>
</organism>
<proteinExistence type="predicted"/>
<dbReference type="InterPro" id="IPR025568">
    <property type="entry name" value="DUF4334"/>
</dbReference>
<evidence type="ECO:0000313" key="3">
    <source>
        <dbReference type="EMBL" id="MFD1861595.1"/>
    </source>
</evidence>
<dbReference type="Pfam" id="PF14232">
    <property type="entry name" value="DUF4334"/>
    <property type="match status" value="1"/>
</dbReference>
<feature type="domain" description="GXWXG" evidence="1">
    <location>
        <begin position="24"/>
        <end position="77"/>
    </location>
</feature>
<accession>A0ABW4QDH0</accession>
<evidence type="ECO:0000259" key="2">
    <source>
        <dbReference type="Pfam" id="PF14232"/>
    </source>
</evidence>
<dbReference type="Gene3D" id="2.40.128.580">
    <property type="entry name" value="GXWXG domain"/>
    <property type="match status" value="1"/>
</dbReference>
<name>A0ABW4QDH0_9BACL</name>
<evidence type="ECO:0000259" key="1">
    <source>
        <dbReference type="Pfam" id="PF14231"/>
    </source>
</evidence>
<evidence type="ECO:0000313" key="4">
    <source>
        <dbReference type="Proteomes" id="UP001597273"/>
    </source>
</evidence>
<keyword evidence="4" id="KW-1185">Reference proteome</keyword>
<comment type="caution">
    <text evidence="3">The sequence shown here is derived from an EMBL/GenBank/DDBJ whole genome shotgun (WGS) entry which is preliminary data.</text>
</comment>
<sequence>MGAESEFLKIAEAGETDTYTACWLFDELEAVPPEELLGIWRGRELRTGHPLDGVMKKLNWYGKAFHDAERVDPLLFELLGGKIAAVDPATVYEKGKLLEAPGGKARMRRIEHRGKASAAMVYDNLPIIDHFRKAGEGVLLGMMDRKGDIAPYFFILEKTAAVPEA</sequence>
<dbReference type="EMBL" id="JBHUFW010000002">
    <property type="protein sequence ID" value="MFD1861595.1"/>
    <property type="molecule type" value="Genomic_DNA"/>
</dbReference>
<gene>
    <name evidence="3" type="ORF">ACFSDB_01585</name>
</gene>
<dbReference type="RefSeq" id="WP_204891395.1">
    <property type="nucleotide sequence ID" value="NZ_JBHUFW010000002.1"/>
</dbReference>
<protein>
    <submittedName>
        <fullName evidence="3">DUF4334 domain-containing protein</fullName>
    </submittedName>
</protein>
<reference evidence="4" key="1">
    <citation type="journal article" date="2019" name="Int. J. Syst. Evol. Microbiol.">
        <title>The Global Catalogue of Microorganisms (GCM) 10K type strain sequencing project: providing services to taxonomists for standard genome sequencing and annotation.</title>
        <authorList>
            <consortium name="The Broad Institute Genomics Platform"/>
            <consortium name="The Broad Institute Genome Sequencing Center for Infectious Disease"/>
            <person name="Wu L."/>
            <person name="Ma J."/>
        </authorList>
    </citation>
    <scope>NUCLEOTIDE SEQUENCE [LARGE SCALE GENOMIC DNA]</scope>
    <source>
        <strain evidence="4">CGMCC 1.15475</strain>
    </source>
</reference>